<dbReference type="Proteomes" id="UP000283589">
    <property type="component" value="Unassembled WGS sequence"/>
</dbReference>
<accession>A0A412WX47</accession>
<keyword evidence="1" id="KW-0732">Signal</keyword>
<organism evidence="2 3">
    <name type="scientific">Butyricimonas virosa</name>
    <dbReference type="NCBI Taxonomy" id="544645"/>
    <lineage>
        <taxon>Bacteria</taxon>
        <taxon>Pseudomonadati</taxon>
        <taxon>Bacteroidota</taxon>
        <taxon>Bacteroidia</taxon>
        <taxon>Bacteroidales</taxon>
        <taxon>Odoribacteraceae</taxon>
        <taxon>Butyricimonas</taxon>
    </lineage>
</organism>
<sequence length="284" mass="32652">MKRYILNLFLLVMLFSVSACSDDDLGPSIFDPSTEELTELDLWMQANFTKPYNIEVLYKWLDIESDMAATLVPPTEDNAAGLADVLKKIWCLPYVNIAGSDFFCKLAPKQLMFIGSSRYNSDGTVTKGSAEGGRKIIIYEVNQFDRTNATRLKRYMKTIHHEFTHIANQTIEFPKEYELISLGYVEQWKNMKDQEAYDAGFISPYAMSEPSEDFAEMVGIMLSNSRAEWEVLLDKPATQDGKDKLQQKLEMVLNYYRDVWNVDLYALQEECEKAIYEVVNNVNP</sequence>
<evidence type="ECO:0000313" key="3">
    <source>
        <dbReference type="Proteomes" id="UP000283589"/>
    </source>
</evidence>
<name>A0A412WX47_9BACT</name>
<dbReference type="PROSITE" id="PS51257">
    <property type="entry name" value="PROKAR_LIPOPROTEIN"/>
    <property type="match status" value="1"/>
</dbReference>
<dbReference type="Gene3D" id="3.40.390.70">
    <property type="match status" value="1"/>
</dbReference>
<reference evidence="2 3" key="1">
    <citation type="submission" date="2018-08" db="EMBL/GenBank/DDBJ databases">
        <title>A genome reference for cultivated species of the human gut microbiota.</title>
        <authorList>
            <person name="Zou Y."/>
            <person name="Xue W."/>
            <person name="Luo G."/>
        </authorList>
    </citation>
    <scope>NUCLEOTIDE SEQUENCE [LARGE SCALE GENOMIC DNA]</scope>
    <source>
        <strain evidence="2 3">AF14-49</strain>
    </source>
</reference>
<dbReference type="SUPFAM" id="SSF55486">
    <property type="entry name" value="Metalloproteases ('zincins'), catalytic domain"/>
    <property type="match status" value="1"/>
</dbReference>
<evidence type="ECO:0000313" key="2">
    <source>
        <dbReference type="EMBL" id="RGV32084.1"/>
    </source>
</evidence>
<protein>
    <recommendedName>
        <fullName evidence="4">Substrate import-associated zinc metallohydrolase lipoprotein</fullName>
    </recommendedName>
</protein>
<evidence type="ECO:0000256" key="1">
    <source>
        <dbReference type="SAM" id="SignalP"/>
    </source>
</evidence>
<dbReference type="Pfam" id="PF15890">
    <property type="entry name" value="Peptidase_Mx1"/>
    <property type="match status" value="1"/>
</dbReference>
<dbReference type="STRING" id="1121130.GCA_000519105_02749"/>
<gene>
    <name evidence="2" type="ORF">DWW18_15255</name>
</gene>
<proteinExistence type="predicted"/>
<comment type="caution">
    <text evidence="2">The sequence shown here is derived from an EMBL/GenBank/DDBJ whole genome shotgun (WGS) entry which is preliminary data.</text>
</comment>
<feature type="signal peptide" evidence="1">
    <location>
        <begin position="1"/>
        <end position="21"/>
    </location>
</feature>
<dbReference type="NCBIfam" id="TIGR04549">
    <property type="entry name" value="LP_HExxH_w_tonB"/>
    <property type="match status" value="1"/>
</dbReference>
<dbReference type="RefSeq" id="WP_118261123.1">
    <property type="nucleotide sequence ID" value="NZ_CALBWO010000005.1"/>
</dbReference>
<dbReference type="InterPro" id="IPR030890">
    <property type="entry name" value="LP_HExxH_w_TonB"/>
</dbReference>
<dbReference type="AlphaFoldDB" id="A0A412WX47"/>
<feature type="chain" id="PRO_5019316276" description="Substrate import-associated zinc metallohydrolase lipoprotein" evidence="1">
    <location>
        <begin position="22"/>
        <end position="284"/>
    </location>
</feature>
<evidence type="ECO:0008006" key="4">
    <source>
        <dbReference type="Google" id="ProtNLM"/>
    </source>
</evidence>
<dbReference type="EMBL" id="QRZA01000024">
    <property type="protein sequence ID" value="RGV32084.1"/>
    <property type="molecule type" value="Genomic_DNA"/>
</dbReference>